<dbReference type="EMBL" id="JBHSFE010000014">
    <property type="protein sequence ID" value="MFC4609733.1"/>
    <property type="molecule type" value="Genomic_DNA"/>
</dbReference>
<feature type="transmembrane region" description="Helical" evidence="1">
    <location>
        <begin position="21"/>
        <end position="40"/>
    </location>
</feature>
<evidence type="ECO:0000313" key="2">
    <source>
        <dbReference type="EMBL" id="MFC4609733.1"/>
    </source>
</evidence>
<dbReference type="Proteomes" id="UP001595993">
    <property type="component" value="Unassembled WGS sequence"/>
</dbReference>
<comment type="caution">
    <text evidence="2">The sequence shown here is derived from an EMBL/GenBank/DDBJ whole genome shotgun (WGS) entry which is preliminary data.</text>
</comment>
<accession>A0ABV9G881</accession>
<keyword evidence="3" id="KW-1185">Reference proteome</keyword>
<dbReference type="RefSeq" id="WP_381196864.1">
    <property type="nucleotide sequence ID" value="NZ_JBHSFE010000014.1"/>
</dbReference>
<keyword evidence="1" id="KW-0472">Membrane</keyword>
<organism evidence="2 3">
    <name type="scientific">Streptomyces maoxianensis</name>
    <dbReference type="NCBI Taxonomy" id="1459942"/>
    <lineage>
        <taxon>Bacteria</taxon>
        <taxon>Bacillati</taxon>
        <taxon>Actinomycetota</taxon>
        <taxon>Actinomycetes</taxon>
        <taxon>Kitasatosporales</taxon>
        <taxon>Streptomycetaceae</taxon>
        <taxon>Streptomyces</taxon>
    </lineage>
</organism>
<protein>
    <submittedName>
        <fullName evidence="2">Uncharacterized protein</fullName>
    </submittedName>
</protein>
<sequence length="66" mass="7107">MVSKARLWFAERRSRTASLTQKSLPVAFSLNGVVLISLGIGQVYGPAGWIAAGLGSLALEWRIYGD</sequence>
<evidence type="ECO:0000256" key="1">
    <source>
        <dbReference type="SAM" id="Phobius"/>
    </source>
</evidence>
<keyword evidence="1" id="KW-1133">Transmembrane helix</keyword>
<reference evidence="3" key="1">
    <citation type="journal article" date="2019" name="Int. J. Syst. Evol. Microbiol.">
        <title>The Global Catalogue of Microorganisms (GCM) 10K type strain sequencing project: providing services to taxonomists for standard genome sequencing and annotation.</title>
        <authorList>
            <consortium name="The Broad Institute Genomics Platform"/>
            <consortium name="The Broad Institute Genome Sequencing Center for Infectious Disease"/>
            <person name="Wu L."/>
            <person name="Ma J."/>
        </authorList>
    </citation>
    <scope>NUCLEOTIDE SEQUENCE [LARGE SCALE GENOMIC DNA]</scope>
    <source>
        <strain evidence="3">CGMCC 4.7139</strain>
    </source>
</reference>
<keyword evidence="1" id="KW-0812">Transmembrane</keyword>
<gene>
    <name evidence="2" type="ORF">ACFO9E_18210</name>
</gene>
<proteinExistence type="predicted"/>
<evidence type="ECO:0000313" key="3">
    <source>
        <dbReference type="Proteomes" id="UP001595993"/>
    </source>
</evidence>
<name>A0ABV9G881_9ACTN</name>